<accession>A0A6J6SJ78</accession>
<proteinExistence type="predicted"/>
<protein>
    <submittedName>
        <fullName evidence="1">Unannotated protein</fullName>
    </submittedName>
</protein>
<gene>
    <name evidence="1" type="ORF">UFOPK2761_00785</name>
</gene>
<sequence length="490" mass="51201">MPRAPTDPRPLTRVALATMAALALALPLLGQAPASAGPLGTWTRVSGETSEQIGNIARPSSVRTDDGLLHVVYTRQDSISHQSLQHVVLGDDGEVVARSTVVEEWDALTRDPEILRSGSGLRVVFSGLRDVVATDPFNSGRMYHATSDASGAVWSLQPTFLSKSGNAYASNGTGAVDRLDGSAMVAFTPSGSDVLLRSGEVGDPEAAADDQRTGVDQCCVYDAELARVPGTDEVWASWVANGRTPTSLGVFVQRVAPTLGPVLRAPRSVVDYEGTESTSTLSGSAPLLATADGVFVAYPVGYPTREYLAVWRVGEAAPSRVPNSPNARYAALSAGPAGRVWVAWVSDHDVRAARSSAGGGSWGAAVDLGFRTVSGEPSSWGVDIDATGGTADVVLNDTTALWHQEALPGLSLAAAPDRIRVDRRTRVGFTVTDAGDRVAGAEVLLAGERCTTAADGTCSVRVRPARARRLVATATLADHAPGRDTVSVRR</sequence>
<name>A0A6J6SJ78_9ZZZZ</name>
<reference evidence="1" key="1">
    <citation type="submission" date="2020-05" db="EMBL/GenBank/DDBJ databases">
        <authorList>
            <person name="Chiriac C."/>
            <person name="Salcher M."/>
            <person name="Ghai R."/>
            <person name="Kavagutti S V."/>
        </authorList>
    </citation>
    <scope>NUCLEOTIDE SEQUENCE</scope>
</reference>
<organism evidence="1">
    <name type="scientific">freshwater metagenome</name>
    <dbReference type="NCBI Taxonomy" id="449393"/>
    <lineage>
        <taxon>unclassified sequences</taxon>
        <taxon>metagenomes</taxon>
        <taxon>ecological metagenomes</taxon>
    </lineage>
</organism>
<dbReference type="EMBL" id="CAEZYQ010000004">
    <property type="protein sequence ID" value="CAB4734753.1"/>
    <property type="molecule type" value="Genomic_DNA"/>
</dbReference>
<evidence type="ECO:0000313" key="1">
    <source>
        <dbReference type="EMBL" id="CAB4734753.1"/>
    </source>
</evidence>
<dbReference type="AlphaFoldDB" id="A0A6J6SJ78"/>